<gene>
    <name evidence="2" type="ORF">BD833_105216</name>
</gene>
<comment type="caution">
    <text evidence="2">The sequence shown here is derived from an EMBL/GenBank/DDBJ whole genome shotgun (WGS) entry which is preliminary data.</text>
</comment>
<dbReference type="AlphaFoldDB" id="A0A5S5CW76"/>
<feature type="signal peptide" evidence="1">
    <location>
        <begin position="1"/>
        <end position="23"/>
    </location>
</feature>
<feature type="chain" id="PRO_5024433883" evidence="1">
    <location>
        <begin position="24"/>
        <end position="149"/>
    </location>
</feature>
<evidence type="ECO:0000313" key="3">
    <source>
        <dbReference type="Proteomes" id="UP000322499"/>
    </source>
</evidence>
<reference evidence="2 3" key="1">
    <citation type="submission" date="2019-07" db="EMBL/GenBank/DDBJ databases">
        <title>Genomic Encyclopedia of Archaeal and Bacterial Type Strains, Phase II (KMG-II): from individual species to whole genera.</title>
        <authorList>
            <person name="Goeker M."/>
        </authorList>
    </citation>
    <scope>NUCLEOTIDE SEQUENCE [LARGE SCALE GENOMIC DNA]</scope>
    <source>
        <strain evidence="2 3">DSM 46842</strain>
    </source>
</reference>
<protein>
    <submittedName>
        <fullName evidence="2">Uncharacterized protein</fullName>
    </submittedName>
</protein>
<sequence length="149" mass="15541">MLLTTLSGLVVVGAVAAAGVAVAMPDGVDGPGAMLAELQGHRQTAAYETTADTPHELVPAWAADGTDVISVRPGDGAPGDRGNRRVEMTWAGTLPDCTDMPEAGMPWDGGGSNWPDYPYSDAQMCEGWITIVQDGHLYAWTDDVLLEGA</sequence>
<evidence type="ECO:0000313" key="2">
    <source>
        <dbReference type="EMBL" id="TYP88040.1"/>
    </source>
</evidence>
<keyword evidence="1" id="KW-0732">Signal</keyword>
<evidence type="ECO:0000256" key="1">
    <source>
        <dbReference type="SAM" id="SignalP"/>
    </source>
</evidence>
<name>A0A5S5CW76_9ACTN</name>
<dbReference type="EMBL" id="VNHW01000005">
    <property type="protein sequence ID" value="TYP88040.1"/>
    <property type="molecule type" value="Genomic_DNA"/>
</dbReference>
<dbReference type="Proteomes" id="UP000322499">
    <property type="component" value="Unassembled WGS sequence"/>
</dbReference>
<accession>A0A5S5CW76</accession>
<proteinExistence type="predicted"/>
<organism evidence="2 3">
    <name type="scientific">Blastococcus xanthinilyticus</name>
    <dbReference type="NCBI Taxonomy" id="1564164"/>
    <lineage>
        <taxon>Bacteria</taxon>
        <taxon>Bacillati</taxon>
        <taxon>Actinomycetota</taxon>
        <taxon>Actinomycetes</taxon>
        <taxon>Geodermatophilales</taxon>
        <taxon>Geodermatophilaceae</taxon>
        <taxon>Blastococcus</taxon>
    </lineage>
</organism>
<keyword evidence="3" id="KW-1185">Reference proteome</keyword>